<comment type="caution">
    <text evidence="1">The sequence shown here is derived from an EMBL/GenBank/DDBJ whole genome shotgun (WGS) entry which is preliminary data.</text>
</comment>
<proteinExistence type="predicted"/>
<evidence type="ECO:0000313" key="1">
    <source>
        <dbReference type="EMBL" id="PIS30034.1"/>
    </source>
</evidence>
<evidence type="ECO:0000313" key="2">
    <source>
        <dbReference type="Proteomes" id="UP000231343"/>
    </source>
</evidence>
<dbReference type="EMBL" id="PEYM01000065">
    <property type="protein sequence ID" value="PIS30034.1"/>
    <property type="molecule type" value="Genomic_DNA"/>
</dbReference>
<organism evidence="1 2">
    <name type="scientific">Candidatus Saganbacteria bacterium CG08_land_8_20_14_0_20_45_16</name>
    <dbReference type="NCBI Taxonomy" id="2014293"/>
    <lineage>
        <taxon>Bacteria</taxon>
        <taxon>Bacillati</taxon>
        <taxon>Saganbacteria</taxon>
    </lineage>
</organism>
<protein>
    <submittedName>
        <fullName evidence="1">Uncharacterized protein</fullName>
    </submittedName>
</protein>
<name>A0A2H0XYH5_UNCSA</name>
<accession>A0A2H0XYH5</accession>
<gene>
    <name evidence="1" type="ORF">COT42_03750</name>
</gene>
<sequence>MGISAIVLSQFNNLVTSVLPDREDASSSVSLLSLIPARYAFLFVLLAAINDCVLSDEVPPSRPDVGGDGGEDAAGDADEPICVSYEEIPNDGLDQNCDGYDDLCSIGEEIETYSGPDDTEGVGICEAQFEECQLTSQGMRFVVVREATLPRDEFPRNGGG</sequence>
<dbReference type="Proteomes" id="UP000231343">
    <property type="component" value="Unassembled WGS sequence"/>
</dbReference>
<reference evidence="1 2" key="1">
    <citation type="submission" date="2017-09" db="EMBL/GenBank/DDBJ databases">
        <title>Depth-based differentiation of microbial function through sediment-hosted aquifers and enrichment of novel symbionts in the deep terrestrial subsurface.</title>
        <authorList>
            <person name="Probst A.J."/>
            <person name="Ladd B."/>
            <person name="Jarett J.K."/>
            <person name="Geller-Mcgrath D.E."/>
            <person name="Sieber C.M."/>
            <person name="Emerson J.B."/>
            <person name="Anantharaman K."/>
            <person name="Thomas B.C."/>
            <person name="Malmstrom R."/>
            <person name="Stieglmeier M."/>
            <person name="Klingl A."/>
            <person name="Woyke T."/>
            <person name="Ryan C.M."/>
            <person name="Banfield J.F."/>
        </authorList>
    </citation>
    <scope>NUCLEOTIDE SEQUENCE [LARGE SCALE GENOMIC DNA]</scope>
    <source>
        <strain evidence="1">CG08_land_8_20_14_0_20_45_16</strain>
    </source>
</reference>
<dbReference type="AlphaFoldDB" id="A0A2H0XYH5"/>